<dbReference type="Proteomes" id="UP001358586">
    <property type="component" value="Chromosome 7"/>
</dbReference>
<evidence type="ECO:0000256" key="8">
    <source>
        <dbReference type="SAM" id="Phobius"/>
    </source>
</evidence>
<evidence type="ECO:0000256" key="7">
    <source>
        <dbReference type="RuleBase" id="RU000461"/>
    </source>
</evidence>
<keyword evidence="7" id="KW-0503">Monooxygenase</keyword>
<comment type="caution">
    <text evidence="9">The sequence shown here is derived from an EMBL/GenBank/DDBJ whole genome shotgun (WGS) entry which is preliminary data.</text>
</comment>
<accession>A0ABR0PAS2</accession>
<dbReference type="PROSITE" id="PS00086">
    <property type="entry name" value="CYTOCHROME_P450"/>
    <property type="match status" value="1"/>
</dbReference>
<comment type="similarity">
    <text evidence="2 7">Belongs to the cytochrome P450 family.</text>
</comment>
<keyword evidence="4 7" id="KW-0479">Metal-binding</keyword>
<evidence type="ECO:0000256" key="1">
    <source>
        <dbReference type="ARBA" id="ARBA00004167"/>
    </source>
</evidence>
<keyword evidence="6 7" id="KW-0408">Iron</keyword>
<dbReference type="Gene3D" id="1.10.630.10">
    <property type="entry name" value="Cytochrome P450"/>
    <property type="match status" value="1"/>
</dbReference>
<evidence type="ECO:0000256" key="2">
    <source>
        <dbReference type="ARBA" id="ARBA00010617"/>
    </source>
</evidence>
<evidence type="ECO:0000256" key="5">
    <source>
        <dbReference type="ARBA" id="ARBA00022989"/>
    </source>
</evidence>
<evidence type="ECO:0008006" key="11">
    <source>
        <dbReference type="Google" id="ProtNLM"/>
    </source>
</evidence>
<keyword evidence="7" id="KW-0560">Oxidoreductase</keyword>
<reference evidence="9 10" key="1">
    <citation type="submission" date="2023-03" db="EMBL/GenBank/DDBJ databases">
        <title>WGS of Gossypium arboreum.</title>
        <authorList>
            <person name="Yu D."/>
        </authorList>
    </citation>
    <scope>NUCLEOTIDE SEQUENCE [LARGE SCALE GENOMIC DNA]</scope>
    <source>
        <tissue evidence="9">Leaf</tissue>
    </source>
</reference>
<dbReference type="PANTHER" id="PTHR24286:SF220">
    <property type="entry name" value="ABSCISIC ACID 8'-HYDROXYLASE 2"/>
    <property type="match status" value="1"/>
</dbReference>
<dbReference type="InterPro" id="IPR017972">
    <property type="entry name" value="Cyt_P450_CS"/>
</dbReference>
<dbReference type="CDD" id="cd11043">
    <property type="entry name" value="CYP90-like"/>
    <property type="match status" value="1"/>
</dbReference>
<dbReference type="PRINTS" id="PR00463">
    <property type="entry name" value="EP450I"/>
</dbReference>
<dbReference type="PRINTS" id="PR00385">
    <property type="entry name" value="P450"/>
</dbReference>
<evidence type="ECO:0000256" key="3">
    <source>
        <dbReference type="ARBA" id="ARBA00022692"/>
    </source>
</evidence>
<dbReference type="Pfam" id="PF00067">
    <property type="entry name" value="p450"/>
    <property type="match status" value="1"/>
</dbReference>
<evidence type="ECO:0000256" key="4">
    <source>
        <dbReference type="ARBA" id="ARBA00022723"/>
    </source>
</evidence>
<feature type="transmembrane region" description="Helical" evidence="8">
    <location>
        <begin position="20"/>
        <end position="45"/>
    </location>
</feature>
<gene>
    <name evidence="9" type="ORF">PVK06_023263</name>
</gene>
<dbReference type="PANTHER" id="PTHR24286">
    <property type="entry name" value="CYTOCHROME P450 26"/>
    <property type="match status" value="1"/>
</dbReference>
<keyword evidence="8" id="KW-0472">Membrane</keyword>
<keyword evidence="5 8" id="KW-1133">Transmembrane helix</keyword>
<dbReference type="SUPFAM" id="SSF48264">
    <property type="entry name" value="Cytochrome P450"/>
    <property type="match status" value="1"/>
</dbReference>
<dbReference type="EMBL" id="JARKNE010000007">
    <property type="protein sequence ID" value="KAK5818328.1"/>
    <property type="molecule type" value="Genomic_DNA"/>
</dbReference>
<keyword evidence="7" id="KW-0349">Heme</keyword>
<comment type="subcellular location">
    <subcellularLocation>
        <location evidence="1">Membrane</location>
        <topology evidence="1">Single-pass membrane protein</topology>
    </subcellularLocation>
</comment>
<dbReference type="InterPro" id="IPR001128">
    <property type="entry name" value="Cyt_P450"/>
</dbReference>
<dbReference type="InterPro" id="IPR036396">
    <property type="entry name" value="Cyt_P450_sf"/>
</dbReference>
<evidence type="ECO:0000256" key="6">
    <source>
        <dbReference type="ARBA" id="ARBA00023004"/>
    </source>
</evidence>
<proteinExistence type="inferred from homology"/>
<evidence type="ECO:0000313" key="10">
    <source>
        <dbReference type="Proteomes" id="UP001358586"/>
    </source>
</evidence>
<dbReference type="InterPro" id="IPR002401">
    <property type="entry name" value="Cyt_P450_E_grp-I"/>
</dbReference>
<protein>
    <recommendedName>
        <fullName evidence="11">Abscisic acid 8'-hydroxylase 2-like</fullName>
    </recommendedName>
</protein>
<name>A0ABR0PAS2_GOSAR</name>
<sequence>MQVQLFFPFPSPSPPLPQTPTLIITPTLFSSLFFFFFFLVVLVLLSSHQRRQPKGKILPPGSMGWPYIGETLKFYTQNPDSFFANRRRRYGDTFKTHILGCPCVMISSPEAARIVLVTKAYLFKPTYPPSKEKMIGPEALFFHQGAYHARLKKLVLAAFLPSVIRGSVSEIEQIVLKFLPTWENTTINTLQEMKRYAFDVAMISAFGHKRDSEMKGIKQLYQCLEKGYNSMPLDLPGTPFHKAMKARKQLNETLRRLIQARRGNEKAGGGLMGNLLGAKNHKVDQLSDSQIADNVIGVIFAAHDTTASVLTWVLKYLHDNGDLLEAVTREQDGIQRKIIEENRRLTWDDTRHMPLTTRVIQETLRRASILSFTFREAVEDVEFEGYYIPKGWKVLPLFRTIHHCADFFPQPEKFDPSRFEVPLRPNTFIPFGNGVHSCPGSELAKLEMLVLLHHLTTSYSPSNFDCRWQVVGDEDGIQYGPFPVPKRGLPVKVTPLQK</sequence>
<evidence type="ECO:0000313" key="9">
    <source>
        <dbReference type="EMBL" id="KAK5818328.1"/>
    </source>
</evidence>
<keyword evidence="3 8" id="KW-0812">Transmembrane</keyword>
<organism evidence="9 10">
    <name type="scientific">Gossypium arboreum</name>
    <name type="common">Tree cotton</name>
    <name type="synonym">Gossypium nanking</name>
    <dbReference type="NCBI Taxonomy" id="29729"/>
    <lineage>
        <taxon>Eukaryota</taxon>
        <taxon>Viridiplantae</taxon>
        <taxon>Streptophyta</taxon>
        <taxon>Embryophyta</taxon>
        <taxon>Tracheophyta</taxon>
        <taxon>Spermatophyta</taxon>
        <taxon>Magnoliopsida</taxon>
        <taxon>eudicotyledons</taxon>
        <taxon>Gunneridae</taxon>
        <taxon>Pentapetalae</taxon>
        <taxon>rosids</taxon>
        <taxon>malvids</taxon>
        <taxon>Malvales</taxon>
        <taxon>Malvaceae</taxon>
        <taxon>Malvoideae</taxon>
        <taxon>Gossypium</taxon>
    </lineage>
</organism>
<keyword evidence="10" id="KW-1185">Reference proteome</keyword>